<organism evidence="4 5">
    <name type="scientific">Coprinopsis cinerea (strain Okayama-7 / 130 / ATCC MYA-4618 / FGSC 9003)</name>
    <name type="common">Inky cap fungus</name>
    <name type="synonym">Hormographiella aspergillata</name>
    <dbReference type="NCBI Taxonomy" id="240176"/>
    <lineage>
        <taxon>Eukaryota</taxon>
        <taxon>Fungi</taxon>
        <taxon>Dikarya</taxon>
        <taxon>Basidiomycota</taxon>
        <taxon>Agaricomycotina</taxon>
        <taxon>Agaricomycetes</taxon>
        <taxon>Agaricomycetidae</taxon>
        <taxon>Agaricales</taxon>
        <taxon>Agaricineae</taxon>
        <taxon>Psathyrellaceae</taxon>
        <taxon>Coprinopsis</taxon>
    </lineage>
</organism>
<dbReference type="InterPro" id="IPR053001">
    <property type="entry name" value="MNNG_permease-like"/>
</dbReference>
<dbReference type="OrthoDB" id="2140105at2759"/>
<feature type="transmembrane region" description="Helical" evidence="2">
    <location>
        <begin position="301"/>
        <end position="326"/>
    </location>
</feature>
<dbReference type="OMA" id="PLENMAM"/>
<dbReference type="RefSeq" id="XP_001838432.2">
    <property type="nucleotide sequence ID" value="XM_001838380.2"/>
</dbReference>
<keyword evidence="2" id="KW-0472">Membrane</keyword>
<dbReference type="EMBL" id="AACS02000004">
    <property type="protein sequence ID" value="EAU83366.2"/>
    <property type="molecule type" value="Genomic_DNA"/>
</dbReference>
<feature type="region of interest" description="Disordered" evidence="1">
    <location>
        <begin position="454"/>
        <end position="505"/>
    </location>
</feature>
<evidence type="ECO:0000256" key="2">
    <source>
        <dbReference type="SAM" id="Phobius"/>
    </source>
</evidence>
<protein>
    <recommendedName>
        <fullName evidence="3">DUF3533 domain-containing protein</fullName>
    </recommendedName>
</protein>
<keyword evidence="2" id="KW-1133">Transmembrane helix</keyword>
<dbReference type="KEGG" id="cci:CC1G_09060"/>
<sequence length="505" mass="56030">MSTLSAMESGSTASSSPSNSRPSSIHFFDKSSRGTQARKTYLKVFISGTVLVTLMIFGILSIYWGALWKVPARNLEGWVVDFDGGFIGEATVHALTTTASQQGRITWIRQPASSFPGGLEDLAHSLREEHTWAAIASEQAFEITSNACPIHVSSEVPPDSSSRLQAALEAPTQTYDGSRAIIAYGVEARNENAFRTLIRPSIESALHSLSRQLAQEVSSQAAVNLSSTALQNLLRNTPQTLVAPVGFTIENLIPFDQPVATAATFVGMLLQLVLSFFIVMTALGAREASQYQHTLSTPRLILLRLASAFGAFFFVSLMYCLLNLAFQIDLNRKYGHGGFMVFWMVNFVGMLSTGLAIESMITLLTPKGIPFFLLLWVIVNLSVSIFPIEVLPVVYRYGYAVPFYNMSKALRTIVFGTKNHIDKTFGILIAWIVISCITLPLFQWFVRRKPTSEPKITTRSNEDELEDRPFREEKKHNVLNDVQADFQESRESEDKGRPRITSTPH</sequence>
<evidence type="ECO:0000313" key="5">
    <source>
        <dbReference type="Proteomes" id="UP000001861"/>
    </source>
</evidence>
<evidence type="ECO:0000313" key="4">
    <source>
        <dbReference type="EMBL" id="EAU83366.2"/>
    </source>
</evidence>
<feature type="transmembrane region" description="Helical" evidence="2">
    <location>
        <begin position="259"/>
        <end position="280"/>
    </location>
</feature>
<feature type="domain" description="DUF3533" evidence="3">
    <location>
        <begin position="50"/>
        <end position="436"/>
    </location>
</feature>
<dbReference type="VEuPathDB" id="FungiDB:CC1G_09060"/>
<proteinExistence type="predicted"/>
<feature type="compositionally biased region" description="Basic and acidic residues" evidence="1">
    <location>
        <begin position="487"/>
        <end position="497"/>
    </location>
</feature>
<feature type="transmembrane region" description="Helical" evidence="2">
    <location>
        <begin position="425"/>
        <end position="446"/>
    </location>
</feature>
<comment type="caution">
    <text evidence="4">The sequence shown here is derived from an EMBL/GenBank/DDBJ whole genome shotgun (WGS) entry which is preliminary data.</text>
</comment>
<gene>
    <name evidence="4" type="ORF">CC1G_09060</name>
</gene>
<dbReference type="GeneID" id="6015017"/>
<dbReference type="PANTHER" id="PTHR34814:SF1">
    <property type="entry name" value="NITROSOGUANIDINE RESISTANCE PROTEIN SNG1"/>
    <property type="match status" value="1"/>
</dbReference>
<dbReference type="HOGENOM" id="CLU_020178_2_1_1"/>
<feature type="transmembrane region" description="Helical" evidence="2">
    <location>
        <begin position="369"/>
        <end position="388"/>
    </location>
</feature>
<feature type="compositionally biased region" description="Basic and acidic residues" evidence="1">
    <location>
        <begin position="467"/>
        <end position="478"/>
    </location>
</feature>
<dbReference type="GO" id="GO:0016020">
    <property type="term" value="C:membrane"/>
    <property type="evidence" value="ECO:0007669"/>
    <property type="project" value="TreeGrafter"/>
</dbReference>
<feature type="transmembrane region" description="Helical" evidence="2">
    <location>
        <begin position="338"/>
        <end position="357"/>
    </location>
</feature>
<accession>A8P2Z5</accession>
<dbReference type="PANTHER" id="PTHR34814">
    <property type="entry name" value="NITROSOGUANIDINE RESISTANCE PROTEIN SNG1"/>
    <property type="match status" value="1"/>
</dbReference>
<keyword evidence="2" id="KW-0812">Transmembrane</keyword>
<evidence type="ECO:0000259" key="3">
    <source>
        <dbReference type="Pfam" id="PF12051"/>
    </source>
</evidence>
<keyword evidence="5" id="KW-1185">Reference proteome</keyword>
<dbReference type="AlphaFoldDB" id="A8P2Z5"/>
<dbReference type="Pfam" id="PF12051">
    <property type="entry name" value="DUF3533"/>
    <property type="match status" value="1"/>
</dbReference>
<feature type="compositionally biased region" description="Low complexity" evidence="1">
    <location>
        <begin position="1"/>
        <end position="24"/>
    </location>
</feature>
<reference evidence="4 5" key="1">
    <citation type="journal article" date="2010" name="Proc. Natl. Acad. Sci. U.S.A.">
        <title>Insights into evolution of multicellular fungi from the assembled chromosomes of the mushroom Coprinopsis cinerea (Coprinus cinereus).</title>
        <authorList>
            <person name="Stajich J.E."/>
            <person name="Wilke S.K."/>
            <person name="Ahren D."/>
            <person name="Au C.H."/>
            <person name="Birren B.W."/>
            <person name="Borodovsky M."/>
            <person name="Burns C."/>
            <person name="Canback B."/>
            <person name="Casselton L.A."/>
            <person name="Cheng C.K."/>
            <person name="Deng J."/>
            <person name="Dietrich F.S."/>
            <person name="Fargo D.C."/>
            <person name="Farman M.L."/>
            <person name="Gathman A.C."/>
            <person name="Goldberg J."/>
            <person name="Guigo R."/>
            <person name="Hoegger P.J."/>
            <person name="Hooker J.B."/>
            <person name="Huggins A."/>
            <person name="James T.Y."/>
            <person name="Kamada T."/>
            <person name="Kilaru S."/>
            <person name="Kodira C."/>
            <person name="Kues U."/>
            <person name="Kupfer D."/>
            <person name="Kwan H.S."/>
            <person name="Lomsadze A."/>
            <person name="Li W."/>
            <person name="Lilly W.W."/>
            <person name="Ma L.J."/>
            <person name="Mackey A.J."/>
            <person name="Manning G."/>
            <person name="Martin F."/>
            <person name="Muraguchi H."/>
            <person name="Natvig D.O."/>
            <person name="Palmerini H."/>
            <person name="Ramesh M.A."/>
            <person name="Rehmeyer C.J."/>
            <person name="Roe B.A."/>
            <person name="Shenoy N."/>
            <person name="Stanke M."/>
            <person name="Ter-Hovhannisyan V."/>
            <person name="Tunlid A."/>
            <person name="Velagapudi R."/>
            <person name="Vision T.J."/>
            <person name="Zeng Q."/>
            <person name="Zolan M.E."/>
            <person name="Pukkila P.J."/>
        </authorList>
    </citation>
    <scope>NUCLEOTIDE SEQUENCE [LARGE SCALE GENOMIC DNA]</scope>
    <source>
        <strain evidence="5">Okayama-7 / 130 / ATCC MYA-4618 / FGSC 9003</strain>
    </source>
</reference>
<feature type="transmembrane region" description="Helical" evidence="2">
    <location>
        <begin position="40"/>
        <end position="64"/>
    </location>
</feature>
<dbReference type="eggNOG" id="ENOG502QUA0">
    <property type="taxonomic scope" value="Eukaryota"/>
</dbReference>
<dbReference type="InParanoid" id="A8P2Z5"/>
<name>A8P2Z5_COPC7</name>
<dbReference type="Proteomes" id="UP000001861">
    <property type="component" value="Unassembled WGS sequence"/>
</dbReference>
<evidence type="ECO:0000256" key="1">
    <source>
        <dbReference type="SAM" id="MobiDB-lite"/>
    </source>
</evidence>
<dbReference type="InterPro" id="IPR022703">
    <property type="entry name" value="DUF3533"/>
</dbReference>
<feature type="region of interest" description="Disordered" evidence="1">
    <location>
        <begin position="1"/>
        <end position="25"/>
    </location>
</feature>